<organism evidence="1">
    <name type="scientific">bioreactor metagenome</name>
    <dbReference type="NCBI Taxonomy" id="1076179"/>
    <lineage>
        <taxon>unclassified sequences</taxon>
        <taxon>metagenomes</taxon>
        <taxon>ecological metagenomes</taxon>
    </lineage>
</organism>
<evidence type="ECO:0000313" key="1">
    <source>
        <dbReference type="EMBL" id="MPM74248.1"/>
    </source>
</evidence>
<dbReference type="AlphaFoldDB" id="A0A645CBH5"/>
<protein>
    <submittedName>
        <fullName evidence="1">Uncharacterized protein</fullName>
    </submittedName>
</protein>
<proteinExistence type="predicted"/>
<sequence length="92" mass="10209">MIQKTVHLDDVAGQNLALPGNAVLQFLHELCPPLLISRPGTGTRVFSISSIIMDRTQFCNCFYEQKQGFMAAMLVKFVFMREIAACGEEKAA</sequence>
<dbReference type="EMBL" id="VSSQ01025838">
    <property type="protein sequence ID" value="MPM74248.1"/>
    <property type="molecule type" value="Genomic_DNA"/>
</dbReference>
<accession>A0A645CBH5</accession>
<gene>
    <name evidence="1" type="ORF">SDC9_121233</name>
</gene>
<reference evidence="1" key="1">
    <citation type="submission" date="2019-08" db="EMBL/GenBank/DDBJ databases">
        <authorList>
            <person name="Kucharzyk K."/>
            <person name="Murdoch R.W."/>
            <person name="Higgins S."/>
            <person name="Loffler F."/>
        </authorList>
    </citation>
    <scope>NUCLEOTIDE SEQUENCE</scope>
</reference>
<comment type="caution">
    <text evidence="1">The sequence shown here is derived from an EMBL/GenBank/DDBJ whole genome shotgun (WGS) entry which is preliminary data.</text>
</comment>
<name>A0A645CBH5_9ZZZZ</name>